<evidence type="ECO:0000313" key="9">
    <source>
        <dbReference type="EMBL" id="KTA96064.1"/>
    </source>
</evidence>
<dbReference type="GO" id="GO:0000244">
    <property type="term" value="P:spliceosomal tri-snRNP complex assembly"/>
    <property type="evidence" value="ECO:0007669"/>
    <property type="project" value="TreeGrafter"/>
</dbReference>
<evidence type="ECO:0000256" key="3">
    <source>
        <dbReference type="ARBA" id="ARBA00022737"/>
    </source>
</evidence>
<reference evidence="10 11" key="1">
    <citation type="submission" date="2015-10" db="EMBL/GenBank/DDBJ databases">
        <title>Draft genomes sequences of Candida glabrata isolates 1A, 1B, 2A, 2B, 3A and 3B.</title>
        <authorList>
            <person name="Haavelsrud O.E."/>
            <person name="Gaustad P."/>
        </authorList>
    </citation>
    <scope>NUCLEOTIDE SEQUENCE [LARGE SCALE GENOMIC DNA]</scope>
    <source>
        <strain evidence="10">910700640</strain>
    </source>
</reference>
<dbReference type="VEuPathDB" id="FungiDB:B1J91_H10098g"/>
<proteinExistence type="predicted"/>
<gene>
    <name evidence="10" type="ORF">AO440_002326</name>
    <name evidence="9" type="ORF">AO440_005444</name>
</gene>
<evidence type="ECO:0000256" key="4">
    <source>
        <dbReference type="ARBA" id="ARBA00023187"/>
    </source>
</evidence>
<dbReference type="VEuPathDB" id="FungiDB:GWK60_H10043"/>
<keyword evidence="4" id="KW-0508">mRNA splicing</keyword>
<keyword evidence="6" id="KW-0802">TPR repeat</keyword>
<dbReference type="InterPro" id="IPR010491">
    <property type="entry name" value="PRP1_N"/>
</dbReference>
<comment type="caution">
    <text evidence="10">The sequence shown here is derived from an EMBL/GenBank/DDBJ whole genome shotgun (WGS) entry which is preliminary data.</text>
</comment>
<dbReference type="Gene3D" id="1.25.40.1040">
    <property type="match status" value="1"/>
</dbReference>
<evidence type="ECO:0000256" key="7">
    <source>
        <dbReference type="SAM" id="MobiDB-lite"/>
    </source>
</evidence>
<dbReference type="Gene3D" id="1.25.40.10">
    <property type="entry name" value="Tetratricopeptide repeat domain"/>
    <property type="match status" value="2"/>
</dbReference>
<dbReference type="EMBL" id="LLZZ01000160">
    <property type="protein sequence ID" value="KTA97475.1"/>
    <property type="molecule type" value="Genomic_DNA"/>
</dbReference>
<evidence type="ECO:0000256" key="2">
    <source>
        <dbReference type="ARBA" id="ARBA00022664"/>
    </source>
</evidence>
<dbReference type="InterPro" id="IPR003107">
    <property type="entry name" value="HAT"/>
</dbReference>
<evidence type="ECO:0000259" key="8">
    <source>
        <dbReference type="Pfam" id="PF06424"/>
    </source>
</evidence>
<feature type="region of interest" description="Disordered" evidence="7">
    <location>
        <begin position="28"/>
        <end position="80"/>
    </location>
</feature>
<sequence>MAGYRPAFLDQKPPPGYIAGVGRGAFGFATRGQKNETPRVPKRYTKESNDEDDEDVFASIEEKRARKRAPKPEERSKADFIPLKRKLANVTEDQWLNLPEATDMTRRNRRIRLEEQMNRKTYAAPDSLLDSNSVDLVKLTEEREKLLARQLDTDFFAKNETNDQEMKTLKYIADIDKDSVNIVRRGDDEEVQKQRLVLKSYRRAEPKDPTSWIASAKLEENCGNYELARELIQQGCLQCPLDETIWLENLRLNVSNNEKKKIIVANAIRFQPKSVALWLEGIKYEEQPANKFRVIQKALREIPAEEEIWKLAVKYNPNDYDNLRICKKALEFIPTSFYFWAILMKEPYEDVMNTLEKVITQNPKQIDLKVYKLMNEEIHKKIDSVSQCKSVIIKELGINMKDMDKSVVTKWLDKVEIWNKSIAVDITTASLCEVIFDSIGEKIVKEYGLDYLDNISNVKIQIIFLKSYLKFEPTKISVWQKLKNICVKSYNIDKFFQVFEELLFDRGTQNSYEMVKIHPNLVLLYVKELWKHDGNPDKALEILSKTLNEIPNFIEGWLAKIKVLLQTGRLDCVASIFDKLLNSLETANYDDHNKERLLYRHVSFLRFMDENEKAVSYIENKYLLLFPQSVKLKLQLVQIYEDMGMNSICSRLYDDYTKRLTSHAVFWIEYANFIQRTSGNTSRARSILDKGIVHNPSNVSLIVAKVRLEETVGNFAQEELLISQGLQTFAKDAELWACRMRLSKSKKSSLKKTLFQDALKATNNSYLILFEVGRSFYNDNQYKVAMKWFDRAVTKQPRFGDGWAYIYNCKQKLNDDLDKLLEKVAELDPAYGEEWIKVSKNVKMQYLSSPVILKKVAERCK</sequence>
<feature type="compositionally biased region" description="Basic and acidic residues" evidence="7">
    <location>
        <begin position="33"/>
        <end position="48"/>
    </location>
</feature>
<dbReference type="VEuPathDB" id="FungiDB:GVI51_H09977"/>
<protein>
    <submittedName>
        <fullName evidence="10">Pre-mRNA-splicing factor 6</fullName>
    </submittedName>
</protein>
<accession>A0A0W0CLK3</accession>
<dbReference type="VEuPathDB" id="FungiDB:CAGL0H10098g"/>
<dbReference type="PANTHER" id="PTHR11246:SF1">
    <property type="entry name" value="PRE-MRNA-PROCESSING FACTOR 6"/>
    <property type="match status" value="1"/>
</dbReference>
<dbReference type="InterPro" id="IPR011990">
    <property type="entry name" value="TPR-like_helical_dom_sf"/>
</dbReference>
<keyword evidence="3" id="KW-0677">Repeat</keyword>
<keyword evidence="2" id="KW-0507">mRNA processing</keyword>
<evidence type="ECO:0000256" key="6">
    <source>
        <dbReference type="PROSITE-ProRule" id="PRU00339"/>
    </source>
</evidence>
<dbReference type="InterPro" id="IPR019734">
    <property type="entry name" value="TPR_rpt"/>
</dbReference>
<dbReference type="PROSITE" id="PS50005">
    <property type="entry name" value="TPR"/>
    <property type="match status" value="1"/>
</dbReference>
<dbReference type="Pfam" id="PF06424">
    <property type="entry name" value="PRP1_N"/>
    <property type="match status" value="1"/>
</dbReference>
<feature type="compositionally biased region" description="Basic and acidic residues" evidence="7">
    <location>
        <begin position="60"/>
        <end position="78"/>
    </location>
</feature>
<dbReference type="GO" id="GO:0071013">
    <property type="term" value="C:catalytic step 2 spliceosome"/>
    <property type="evidence" value="ECO:0007669"/>
    <property type="project" value="TreeGrafter"/>
</dbReference>
<evidence type="ECO:0000313" key="10">
    <source>
        <dbReference type="EMBL" id="KTA97475.1"/>
    </source>
</evidence>
<dbReference type="SMART" id="SM00386">
    <property type="entry name" value="HAT"/>
    <property type="match status" value="6"/>
</dbReference>
<evidence type="ECO:0000256" key="1">
    <source>
        <dbReference type="ARBA" id="ARBA00004123"/>
    </source>
</evidence>
<name>A0A0W0CLK3_CANGB</name>
<keyword evidence="5" id="KW-0539">Nucleus</keyword>
<dbReference type="SUPFAM" id="SSF48452">
    <property type="entry name" value="TPR-like"/>
    <property type="match status" value="3"/>
</dbReference>
<dbReference type="GO" id="GO:0071001">
    <property type="term" value="C:U4/U6 snRNP"/>
    <property type="evidence" value="ECO:0007669"/>
    <property type="project" value="EnsemblFungi"/>
</dbReference>
<dbReference type="EMBL" id="LLZZ01000175">
    <property type="protein sequence ID" value="KTA96064.1"/>
    <property type="molecule type" value="Genomic_DNA"/>
</dbReference>
<comment type="subcellular location">
    <subcellularLocation>
        <location evidence="1">Nucleus</location>
    </subcellularLocation>
</comment>
<feature type="repeat" description="TPR" evidence="6">
    <location>
        <begin position="766"/>
        <end position="799"/>
    </location>
</feature>
<organism evidence="10 11">
    <name type="scientific">Candida glabrata</name>
    <name type="common">Yeast</name>
    <name type="synonym">Torulopsis glabrata</name>
    <dbReference type="NCBI Taxonomy" id="5478"/>
    <lineage>
        <taxon>Eukaryota</taxon>
        <taxon>Fungi</taxon>
        <taxon>Dikarya</taxon>
        <taxon>Ascomycota</taxon>
        <taxon>Saccharomycotina</taxon>
        <taxon>Saccharomycetes</taxon>
        <taxon>Saccharomycetales</taxon>
        <taxon>Saccharomycetaceae</taxon>
        <taxon>Nakaseomyces</taxon>
    </lineage>
</organism>
<feature type="domain" description="PRP1 splicing factor N-terminal" evidence="8">
    <location>
        <begin position="43"/>
        <end position="107"/>
    </location>
</feature>
<evidence type="ECO:0000313" key="11">
    <source>
        <dbReference type="Proteomes" id="UP000054886"/>
    </source>
</evidence>
<dbReference type="Proteomes" id="UP000054886">
    <property type="component" value="Unassembled WGS sequence"/>
</dbReference>
<dbReference type="InterPro" id="IPR045075">
    <property type="entry name" value="Syf1-like"/>
</dbReference>
<evidence type="ECO:0000256" key="5">
    <source>
        <dbReference type="ARBA" id="ARBA00023242"/>
    </source>
</evidence>
<dbReference type="AlphaFoldDB" id="A0A0W0CLK3"/>
<dbReference type="PANTHER" id="PTHR11246">
    <property type="entry name" value="PRE-MRNA SPLICING FACTOR"/>
    <property type="match status" value="1"/>
</dbReference>
<dbReference type="GO" id="GO:0046540">
    <property type="term" value="C:U4/U6 x U5 tri-snRNP complex"/>
    <property type="evidence" value="ECO:0007669"/>
    <property type="project" value="EnsemblFungi"/>
</dbReference>